<dbReference type="EMBL" id="VXDD01000001">
    <property type="protein sequence ID" value="KAB0304018.1"/>
    <property type="molecule type" value="Genomic_DNA"/>
</dbReference>
<comment type="subcellular location">
    <subcellularLocation>
        <location evidence="10">Cell inner membrane</location>
        <topology evidence="10">Single-pass membrane protein</topology>
    </subcellularLocation>
    <subcellularLocation>
        <location evidence="1">Cell membrane</location>
        <topology evidence="1">Single-pass membrane protein</topology>
    </subcellularLocation>
</comment>
<accession>A0A5N3SAY1</accession>
<comment type="caution">
    <text evidence="11">The sequence shown here is derived from an EMBL/GenBank/DDBJ whole genome shotgun (WGS) entry which is preliminary data.</text>
</comment>
<keyword evidence="3 10" id="KW-1003">Cell membrane</keyword>
<evidence type="ECO:0000256" key="8">
    <source>
        <dbReference type="ARBA" id="ARBA00023136"/>
    </source>
</evidence>
<keyword evidence="8 10" id="KW-0472">Membrane</keyword>
<dbReference type="PANTHER" id="PTHR30558">
    <property type="entry name" value="EXBD MEMBRANE COMPONENT OF PMF-DRIVEN MACROMOLECULE IMPORT SYSTEM"/>
    <property type="match status" value="1"/>
</dbReference>
<dbReference type="RefSeq" id="WP_150895128.1">
    <property type="nucleotide sequence ID" value="NZ_VXDD01000001.1"/>
</dbReference>
<evidence type="ECO:0000256" key="7">
    <source>
        <dbReference type="ARBA" id="ARBA00022989"/>
    </source>
</evidence>
<comment type="similarity">
    <text evidence="2 10">Belongs to the ExbD/TolR family.</text>
</comment>
<evidence type="ECO:0000256" key="4">
    <source>
        <dbReference type="ARBA" id="ARBA00022519"/>
    </source>
</evidence>
<proteinExistence type="inferred from homology"/>
<gene>
    <name evidence="10 11" type="primary">tolR</name>
    <name evidence="11" type="ORF">F2Z80_08765</name>
</gene>
<dbReference type="InterPro" id="IPR003400">
    <property type="entry name" value="ExbD"/>
</dbReference>
<evidence type="ECO:0000313" key="11">
    <source>
        <dbReference type="EMBL" id="KAB0304018.1"/>
    </source>
</evidence>
<evidence type="ECO:0000256" key="10">
    <source>
        <dbReference type="HAMAP-Rule" id="MF_02203"/>
    </source>
</evidence>
<dbReference type="HAMAP" id="MF_02203">
    <property type="entry name" value="TolR"/>
    <property type="match status" value="1"/>
</dbReference>
<evidence type="ECO:0000256" key="9">
    <source>
        <dbReference type="ARBA" id="ARBA00023306"/>
    </source>
</evidence>
<keyword evidence="9 10" id="KW-0131">Cell cycle</keyword>
<keyword evidence="7 10" id="KW-1133">Transmembrane helix</keyword>
<dbReference type="GO" id="GO:0051301">
    <property type="term" value="P:cell division"/>
    <property type="evidence" value="ECO:0007669"/>
    <property type="project" value="UniProtKB-UniRule"/>
</dbReference>
<evidence type="ECO:0000256" key="2">
    <source>
        <dbReference type="ARBA" id="ARBA00005811"/>
    </source>
</evidence>
<dbReference type="GO" id="GO:0015031">
    <property type="term" value="P:protein transport"/>
    <property type="evidence" value="ECO:0007669"/>
    <property type="project" value="InterPro"/>
</dbReference>
<dbReference type="Gene3D" id="3.30.420.270">
    <property type="match status" value="1"/>
</dbReference>
<dbReference type="PANTHER" id="PTHR30558:SF7">
    <property type="entry name" value="TOL-PAL SYSTEM PROTEIN TOLR"/>
    <property type="match status" value="1"/>
</dbReference>
<comment type="subunit">
    <text evidence="10">The Tol-Pal system is composed of five core proteins: the inner membrane proteins TolA, TolQ and TolR, the periplasmic protein TolB and the outer membrane protein Pal. They form a network linking the inner and outer membranes and the peptidoglycan layer.</text>
</comment>
<dbReference type="GO" id="GO:0005886">
    <property type="term" value="C:plasma membrane"/>
    <property type="evidence" value="ECO:0007669"/>
    <property type="project" value="UniProtKB-SubCell"/>
</dbReference>
<dbReference type="InterPro" id="IPR014168">
    <property type="entry name" value="Tol-Pal_TolR"/>
</dbReference>
<dbReference type="AlphaFoldDB" id="A0A5N3SAY1"/>
<keyword evidence="6 10" id="KW-0812">Transmembrane</keyword>
<feature type="transmembrane region" description="Helical" evidence="10">
    <location>
        <begin position="20"/>
        <end position="38"/>
    </location>
</feature>
<reference evidence="11 12" key="1">
    <citation type="submission" date="2019-09" db="EMBL/GenBank/DDBJ databases">
        <title>Vibrio Fortis S7-72.</title>
        <authorList>
            <person name="Das S.K."/>
        </authorList>
    </citation>
    <scope>NUCLEOTIDE SEQUENCE [LARGE SCALE GENOMIC DNA]</scope>
    <source>
        <strain evidence="11 12">S7-72</strain>
    </source>
</reference>
<protein>
    <recommendedName>
        <fullName evidence="10">Tol-Pal system protein TolR</fullName>
    </recommendedName>
</protein>
<sequence length="147" mass="15833">MAGYQPKKRKMTAEINVVPYIDVMLVLLIIFMVTSPFVTQGVDVELPQASTAKSAQELLGDDNASFIIVEVNKDGELGLSVNNEEVQRGLSLEEIIVRVKAELSIKPNSPVAVGGDAATPYAEVVLLLDELSRAGVPKVGLLTDIRE</sequence>
<evidence type="ECO:0000256" key="1">
    <source>
        <dbReference type="ARBA" id="ARBA00004162"/>
    </source>
</evidence>
<evidence type="ECO:0000256" key="3">
    <source>
        <dbReference type="ARBA" id="ARBA00022475"/>
    </source>
</evidence>
<evidence type="ECO:0000313" key="12">
    <source>
        <dbReference type="Proteomes" id="UP000326687"/>
    </source>
</evidence>
<evidence type="ECO:0000256" key="5">
    <source>
        <dbReference type="ARBA" id="ARBA00022618"/>
    </source>
</evidence>
<comment type="function">
    <text evidence="10">Part of the Tol-Pal system, which plays a role in outer membrane invagination during cell division and is important for maintaining outer membrane integrity.</text>
</comment>
<dbReference type="NCBIfam" id="TIGR02801">
    <property type="entry name" value="tolR"/>
    <property type="match status" value="1"/>
</dbReference>
<organism evidence="11 12">
    <name type="scientific">Vibrio fortis</name>
    <dbReference type="NCBI Taxonomy" id="212667"/>
    <lineage>
        <taxon>Bacteria</taxon>
        <taxon>Pseudomonadati</taxon>
        <taxon>Pseudomonadota</taxon>
        <taxon>Gammaproteobacteria</taxon>
        <taxon>Vibrionales</taxon>
        <taxon>Vibrionaceae</taxon>
        <taxon>Vibrio</taxon>
    </lineage>
</organism>
<dbReference type="GO" id="GO:0022857">
    <property type="term" value="F:transmembrane transporter activity"/>
    <property type="evidence" value="ECO:0007669"/>
    <property type="project" value="InterPro"/>
</dbReference>
<dbReference type="Pfam" id="PF02472">
    <property type="entry name" value="ExbD"/>
    <property type="match status" value="1"/>
</dbReference>
<keyword evidence="4 10" id="KW-0997">Cell inner membrane</keyword>
<dbReference type="Proteomes" id="UP000326687">
    <property type="component" value="Unassembled WGS sequence"/>
</dbReference>
<evidence type="ECO:0000256" key="6">
    <source>
        <dbReference type="ARBA" id="ARBA00022692"/>
    </source>
</evidence>
<name>A0A5N3SAY1_9VIBR</name>
<keyword evidence="5 10" id="KW-0132">Cell division</keyword>